<dbReference type="AlphaFoldDB" id="A0A128F1H6"/>
<proteinExistence type="predicted"/>
<name>A0A128F1H6_9GAMM</name>
<gene>
    <name evidence="1" type="ORF">GMA8713_01539</name>
</gene>
<accession>A0A128F1H6</accession>
<keyword evidence="2" id="KW-1185">Reference proteome</keyword>
<dbReference type="InterPro" id="IPR029068">
    <property type="entry name" value="Glyas_Bleomycin-R_OHBP_Dase"/>
</dbReference>
<dbReference type="SUPFAM" id="SSF54593">
    <property type="entry name" value="Glyoxalase/Bleomycin resistance protein/Dihydroxybiphenyl dioxygenase"/>
    <property type="match status" value="1"/>
</dbReference>
<organism evidence="1 2">
    <name type="scientific">Grimontia marina</name>
    <dbReference type="NCBI Taxonomy" id="646534"/>
    <lineage>
        <taxon>Bacteria</taxon>
        <taxon>Pseudomonadati</taxon>
        <taxon>Pseudomonadota</taxon>
        <taxon>Gammaproteobacteria</taxon>
        <taxon>Vibrionales</taxon>
        <taxon>Vibrionaceae</taxon>
        <taxon>Grimontia</taxon>
    </lineage>
</organism>
<protein>
    <recommendedName>
        <fullName evidence="3">Glyoxalase-like domain protein</fullName>
    </recommendedName>
</protein>
<dbReference type="RefSeq" id="WP_062707434.1">
    <property type="nucleotide sequence ID" value="NZ_CAWRCI010000011.1"/>
</dbReference>
<evidence type="ECO:0000313" key="1">
    <source>
        <dbReference type="EMBL" id="CZF80652.1"/>
    </source>
</evidence>
<evidence type="ECO:0000313" key="2">
    <source>
        <dbReference type="Proteomes" id="UP000073601"/>
    </source>
</evidence>
<evidence type="ECO:0008006" key="3">
    <source>
        <dbReference type="Google" id="ProtNLM"/>
    </source>
</evidence>
<dbReference type="EMBL" id="FIZY01000011">
    <property type="protein sequence ID" value="CZF80652.1"/>
    <property type="molecule type" value="Genomic_DNA"/>
</dbReference>
<dbReference type="OrthoDB" id="9812656at2"/>
<dbReference type="Proteomes" id="UP000073601">
    <property type="component" value="Unassembled WGS sequence"/>
</dbReference>
<sequence>MLNILGIVHLVLRTEKRDAIFTFYTVALGCYLERETIPETGLTQWFADRVLIDFVDIHSQLGRQGCGAPTETENNLDHQCLLIFLINENRIFAHFD</sequence>
<reference evidence="2" key="1">
    <citation type="submission" date="2016-02" db="EMBL/GenBank/DDBJ databases">
        <authorList>
            <person name="Rodrigo-Torres Lidia"/>
            <person name="Arahal R.David."/>
        </authorList>
    </citation>
    <scope>NUCLEOTIDE SEQUENCE [LARGE SCALE GENOMIC DNA]</scope>
    <source>
        <strain evidence="2">CECT 8713</strain>
    </source>
</reference>